<evidence type="ECO:0000256" key="1">
    <source>
        <dbReference type="SAM" id="MobiDB-lite"/>
    </source>
</evidence>
<feature type="region of interest" description="Disordered" evidence="1">
    <location>
        <begin position="1"/>
        <end position="85"/>
    </location>
</feature>
<organism evidence="2">
    <name type="scientific">Hordeum vulgare subsp. vulgare</name>
    <name type="common">Domesticated barley</name>
    <dbReference type="NCBI Taxonomy" id="112509"/>
    <lineage>
        <taxon>Eukaryota</taxon>
        <taxon>Viridiplantae</taxon>
        <taxon>Streptophyta</taxon>
        <taxon>Embryophyta</taxon>
        <taxon>Tracheophyta</taxon>
        <taxon>Spermatophyta</taxon>
        <taxon>Magnoliopsida</taxon>
        <taxon>Liliopsida</taxon>
        <taxon>Poales</taxon>
        <taxon>Poaceae</taxon>
        <taxon>BOP clade</taxon>
        <taxon>Pooideae</taxon>
        <taxon>Triticodae</taxon>
        <taxon>Triticeae</taxon>
        <taxon>Hordeinae</taxon>
        <taxon>Hordeum</taxon>
    </lineage>
</organism>
<sequence>MGPMGWVPRPCRTDRRRDWSSAGGAAAGGGGETGTRPPSEDIPRPSVSLCSDGGPPHPTGSAAPGGWPQLLPADRVATGRFGEQK</sequence>
<name>F2DM58_HORVV</name>
<proteinExistence type="evidence at transcript level"/>
<evidence type="ECO:0000313" key="2">
    <source>
        <dbReference type="EMBL" id="BAJ96179.1"/>
    </source>
</evidence>
<protein>
    <submittedName>
        <fullName evidence="2">Predicted protein</fullName>
    </submittedName>
</protein>
<dbReference type="EMBL" id="AK364976">
    <property type="protein sequence ID" value="BAJ96179.1"/>
    <property type="molecule type" value="mRNA"/>
</dbReference>
<accession>F2DM58</accession>
<dbReference type="AlphaFoldDB" id="F2DM58"/>
<reference evidence="2" key="1">
    <citation type="journal article" date="2011" name="Plant Physiol.">
        <title>Comprehensive sequence analysis of 24,783 barley full-length cDNAs derived from 12 clone libraries.</title>
        <authorList>
            <person name="Matsumoto T."/>
            <person name="Tanaka T."/>
            <person name="Sakai H."/>
            <person name="Amano N."/>
            <person name="Kanamori H."/>
            <person name="Kurita K."/>
            <person name="Kikuta A."/>
            <person name="Kamiya K."/>
            <person name="Yamamoto M."/>
            <person name="Ikawa H."/>
            <person name="Fujii N."/>
            <person name="Hori K."/>
            <person name="Itoh T."/>
            <person name="Sato K."/>
        </authorList>
    </citation>
    <scope>NUCLEOTIDE SEQUENCE</scope>
    <source>
        <tissue evidence="2">Shoot and root</tissue>
    </source>
</reference>